<feature type="compositionally biased region" description="Polar residues" evidence="1">
    <location>
        <begin position="23"/>
        <end position="32"/>
    </location>
</feature>
<reference evidence="3" key="1">
    <citation type="submission" date="2023-04" db="EMBL/GenBank/DDBJ databases">
        <title>Phytophthora fragariaefolia NBRC 109709.</title>
        <authorList>
            <person name="Ichikawa N."/>
            <person name="Sato H."/>
            <person name="Tonouchi N."/>
        </authorList>
    </citation>
    <scope>NUCLEOTIDE SEQUENCE</scope>
    <source>
        <strain evidence="3">NBRC 109709</strain>
    </source>
</reference>
<evidence type="ECO:0000313" key="4">
    <source>
        <dbReference type="Proteomes" id="UP001165121"/>
    </source>
</evidence>
<dbReference type="InterPro" id="IPR043502">
    <property type="entry name" value="DNA/RNA_pol_sf"/>
</dbReference>
<dbReference type="OrthoDB" id="115318at2759"/>
<keyword evidence="4" id="KW-1185">Reference proteome</keyword>
<organism evidence="3 4">
    <name type="scientific">Phytophthora fragariaefolia</name>
    <dbReference type="NCBI Taxonomy" id="1490495"/>
    <lineage>
        <taxon>Eukaryota</taxon>
        <taxon>Sar</taxon>
        <taxon>Stramenopiles</taxon>
        <taxon>Oomycota</taxon>
        <taxon>Peronosporomycetes</taxon>
        <taxon>Peronosporales</taxon>
        <taxon>Peronosporaceae</taxon>
        <taxon>Phytophthora</taxon>
    </lineage>
</organism>
<evidence type="ECO:0000259" key="2">
    <source>
        <dbReference type="Pfam" id="PF07727"/>
    </source>
</evidence>
<feature type="region of interest" description="Disordered" evidence="1">
    <location>
        <begin position="1"/>
        <end position="39"/>
    </location>
</feature>
<dbReference type="AlphaFoldDB" id="A0A9W6X7U8"/>
<sequence length="527" mass="60089">MTEETETSHSTSAVGATIPPSISGPSTTNTTRNNKRGLVETVGALANKPKRPRRETKRPARFDDYKCFQAQLVKISQGETNHNKIPIPRNLKEALSGPYRKHWRKAFDLEFESLIDNARFESLRLVLAIGTILDCHIHQMDVHTAFLNGTMEGNQRIYMRQPPGYHAKEKEGYVCELLKSIYGLRQAPRIWYGVLHKFLKSMGFARCNKEYCIYVQKVGVDWIIIVVYVDDLTIMSKSLKLINNIKRELSMRFKMKDLGDIHYILKMEVRRNRENKTMSISQHQYILDLLKKYKIEKSSAVTTPQLAGRELEPETNMSAAEIGAQNFDYRGLIGSLQYLVRGTRPDIANAVRELSKYLSCYNKTHWEAARRVLKYLKGTSTYGLLLNGKSKEMAGCTISWCSSKQGCVSLSTAETELIALSEDTKESEWLWHLLSEMGFKQELPVQVWCDSRSAISITKNPGNHKASKYIEIKYLFTRDLVEEGRLTIEYCPTANMAADILTKALPTKQFTILITKIGVKDLATVYT</sequence>
<name>A0A9W6X7U8_9STRA</name>
<dbReference type="Proteomes" id="UP001165121">
    <property type="component" value="Unassembled WGS sequence"/>
</dbReference>
<dbReference type="SUPFAM" id="SSF56672">
    <property type="entry name" value="DNA/RNA polymerases"/>
    <property type="match status" value="1"/>
</dbReference>
<dbReference type="CDD" id="cd09272">
    <property type="entry name" value="RNase_HI_RT_Ty1"/>
    <property type="match status" value="1"/>
</dbReference>
<evidence type="ECO:0000313" key="3">
    <source>
        <dbReference type="EMBL" id="GMF33204.1"/>
    </source>
</evidence>
<evidence type="ECO:0000256" key="1">
    <source>
        <dbReference type="SAM" id="MobiDB-lite"/>
    </source>
</evidence>
<dbReference type="EMBL" id="BSXT01000730">
    <property type="protein sequence ID" value="GMF33204.1"/>
    <property type="molecule type" value="Genomic_DNA"/>
</dbReference>
<proteinExistence type="predicted"/>
<comment type="caution">
    <text evidence="3">The sequence shown here is derived from an EMBL/GenBank/DDBJ whole genome shotgun (WGS) entry which is preliminary data.</text>
</comment>
<gene>
    <name evidence="3" type="ORF">Pfra01_000815700</name>
</gene>
<dbReference type="PANTHER" id="PTHR11439">
    <property type="entry name" value="GAG-POL-RELATED RETROTRANSPOSON"/>
    <property type="match status" value="1"/>
</dbReference>
<dbReference type="InterPro" id="IPR013103">
    <property type="entry name" value="RVT_2"/>
</dbReference>
<dbReference type="PANTHER" id="PTHR11439:SF483">
    <property type="entry name" value="PEPTIDE SYNTHASE GLIP-LIKE, PUTATIVE (AFU_ORTHOLOGUE AFUA_3G12920)-RELATED"/>
    <property type="match status" value="1"/>
</dbReference>
<accession>A0A9W6X7U8</accession>
<dbReference type="Pfam" id="PF07727">
    <property type="entry name" value="RVT_2"/>
    <property type="match status" value="1"/>
</dbReference>
<protein>
    <submittedName>
        <fullName evidence="3">Unnamed protein product</fullName>
    </submittedName>
</protein>
<feature type="domain" description="Reverse transcriptase Ty1/copia-type" evidence="2">
    <location>
        <begin position="117"/>
        <end position="306"/>
    </location>
</feature>